<evidence type="ECO:0000313" key="2">
    <source>
        <dbReference type="EMBL" id="GIF21645.1"/>
    </source>
</evidence>
<feature type="transmembrane region" description="Helical" evidence="1">
    <location>
        <begin position="7"/>
        <end position="26"/>
    </location>
</feature>
<keyword evidence="1" id="KW-1133">Transmembrane helix</keyword>
<gene>
    <name evidence="2" type="ORF">Ate02nite_43750</name>
</gene>
<dbReference type="RefSeq" id="WP_203808431.1">
    <property type="nucleotide sequence ID" value="NZ_BOMY01000031.1"/>
</dbReference>
<keyword evidence="1" id="KW-0472">Membrane</keyword>
<proteinExistence type="predicted"/>
<keyword evidence="1" id="KW-0812">Transmembrane</keyword>
<comment type="caution">
    <text evidence="2">The sequence shown here is derived from an EMBL/GenBank/DDBJ whole genome shotgun (WGS) entry which is preliminary data.</text>
</comment>
<evidence type="ECO:0000313" key="3">
    <source>
        <dbReference type="Proteomes" id="UP000623608"/>
    </source>
</evidence>
<accession>A0A919NP25</accession>
<protein>
    <submittedName>
        <fullName evidence="2">Uncharacterized protein</fullName>
    </submittedName>
</protein>
<dbReference type="AlphaFoldDB" id="A0A919NP25"/>
<evidence type="ECO:0000256" key="1">
    <source>
        <dbReference type="SAM" id="Phobius"/>
    </source>
</evidence>
<dbReference type="Proteomes" id="UP000623608">
    <property type="component" value="Unassembled WGS sequence"/>
</dbReference>
<dbReference type="EMBL" id="BOMY01000031">
    <property type="protein sequence ID" value="GIF21645.1"/>
    <property type="molecule type" value="Genomic_DNA"/>
</dbReference>
<reference evidence="2" key="1">
    <citation type="submission" date="2021-01" db="EMBL/GenBank/DDBJ databases">
        <title>Whole genome shotgun sequence of Actinoplanes tereljensis NBRC 105297.</title>
        <authorList>
            <person name="Komaki H."/>
            <person name="Tamura T."/>
        </authorList>
    </citation>
    <scope>NUCLEOTIDE SEQUENCE</scope>
    <source>
        <strain evidence="2">NBRC 105297</strain>
    </source>
</reference>
<sequence>MIFRHPALRILVPIATVVVAVAYVLVEALSGSDASRRLTFTYHQHNGSGMMDQTLEIFNPALSAVVPTLEIVPVDSSGAVVAGVRVSTAYGSDKGRLLAPGRAYSLDVLAFAGDDVSRVADVRVTVRASAKAEFPVTPLDVEVQTFDVAGEQTSKVGPFWSVELTNPNPEKVAVGVVCILWDQPLSSQPQQALAVLPVGVAAIAGEGSTTMRADGEAADGCGSLKAYFIPLDQV</sequence>
<name>A0A919NP25_9ACTN</name>
<keyword evidence="3" id="KW-1185">Reference proteome</keyword>
<organism evidence="2 3">
    <name type="scientific">Paractinoplanes tereljensis</name>
    <dbReference type="NCBI Taxonomy" id="571912"/>
    <lineage>
        <taxon>Bacteria</taxon>
        <taxon>Bacillati</taxon>
        <taxon>Actinomycetota</taxon>
        <taxon>Actinomycetes</taxon>
        <taxon>Micromonosporales</taxon>
        <taxon>Micromonosporaceae</taxon>
        <taxon>Paractinoplanes</taxon>
    </lineage>
</organism>